<keyword evidence="3" id="KW-0440">LIM domain</keyword>
<evidence type="ECO:0000259" key="5">
    <source>
        <dbReference type="PROSITE" id="PS50023"/>
    </source>
</evidence>
<evidence type="ECO:0000256" key="4">
    <source>
        <dbReference type="SAM" id="MobiDB-lite"/>
    </source>
</evidence>
<dbReference type="CDD" id="cd09397">
    <property type="entry name" value="LIM1_UF1"/>
    <property type="match status" value="1"/>
</dbReference>
<name>G4TBZ7_SERID</name>
<dbReference type="AlphaFoldDB" id="G4TBZ7"/>
<feature type="domain" description="LIM zinc-binding" evidence="5">
    <location>
        <begin position="476"/>
        <end position="539"/>
    </location>
</feature>
<keyword evidence="7" id="KW-1185">Reference proteome</keyword>
<dbReference type="InterPro" id="IPR001781">
    <property type="entry name" value="Znf_LIM"/>
</dbReference>
<keyword evidence="2 3" id="KW-0862">Zinc</keyword>
<evidence type="ECO:0000256" key="2">
    <source>
        <dbReference type="ARBA" id="ARBA00022833"/>
    </source>
</evidence>
<reference evidence="6 7" key="1">
    <citation type="journal article" date="2011" name="PLoS Pathog.">
        <title>Endophytic Life Strategies Decoded by Genome and Transcriptome Analyses of the Mutualistic Root Symbiont Piriformospora indica.</title>
        <authorList>
            <person name="Zuccaro A."/>
            <person name="Lahrmann U."/>
            <person name="Guldener U."/>
            <person name="Langen G."/>
            <person name="Pfiffi S."/>
            <person name="Biedenkopf D."/>
            <person name="Wong P."/>
            <person name="Samans B."/>
            <person name="Grimm C."/>
            <person name="Basiewicz M."/>
            <person name="Murat C."/>
            <person name="Martin F."/>
            <person name="Kogel K.H."/>
        </authorList>
    </citation>
    <scope>NUCLEOTIDE SEQUENCE [LARGE SCALE GENOMIC DNA]</scope>
    <source>
        <strain evidence="6 7">DSM 11827</strain>
    </source>
</reference>
<accession>G4TBZ7</accession>
<dbReference type="GO" id="GO:0030695">
    <property type="term" value="F:GTPase regulator activity"/>
    <property type="evidence" value="ECO:0007669"/>
    <property type="project" value="UniProtKB-ARBA"/>
</dbReference>
<protein>
    <recommendedName>
        <fullName evidence="5">LIM zinc-binding domain-containing protein</fullName>
    </recommendedName>
</protein>
<dbReference type="Pfam" id="PF00412">
    <property type="entry name" value="LIM"/>
    <property type="match status" value="2"/>
</dbReference>
<evidence type="ECO:0000313" key="6">
    <source>
        <dbReference type="EMBL" id="CCA68856.1"/>
    </source>
</evidence>
<dbReference type="SUPFAM" id="SSF57716">
    <property type="entry name" value="Glucocorticoid receptor-like (DNA-binding domain)"/>
    <property type="match status" value="2"/>
</dbReference>
<dbReference type="PANTHER" id="PTHR24216:SF65">
    <property type="entry name" value="PAXILLIN-LIKE PROTEIN 1"/>
    <property type="match status" value="1"/>
</dbReference>
<dbReference type="PANTHER" id="PTHR24216">
    <property type="entry name" value="PAXILLIN-RELATED"/>
    <property type="match status" value="1"/>
</dbReference>
<dbReference type="GO" id="GO:0046872">
    <property type="term" value="F:metal ion binding"/>
    <property type="evidence" value="ECO:0007669"/>
    <property type="project" value="UniProtKB-KW"/>
</dbReference>
<feature type="compositionally biased region" description="Polar residues" evidence="4">
    <location>
        <begin position="289"/>
        <end position="299"/>
    </location>
</feature>
<feature type="region of interest" description="Disordered" evidence="4">
    <location>
        <begin position="37"/>
        <end position="152"/>
    </location>
</feature>
<comment type="caution">
    <text evidence="6">The sequence shown here is derived from an EMBL/GenBank/DDBJ whole genome shotgun (WGS) entry which is preliminary data.</text>
</comment>
<dbReference type="HOGENOM" id="CLU_028127_0_0_1"/>
<feature type="compositionally biased region" description="Low complexity" evidence="4">
    <location>
        <begin position="371"/>
        <end position="385"/>
    </location>
</feature>
<dbReference type="SMART" id="SM00132">
    <property type="entry name" value="LIM"/>
    <property type="match status" value="2"/>
</dbReference>
<feature type="compositionally biased region" description="Low complexity" evidence="4">
    <location>
        <begin position="50"/>
        <end position="63"/>
    </location>
</feature>
<feature type="compositionally biased region" description="Low complexity" evidence="4">
    <location>
        <begin position="207"/>
        <end position="228"/>
    </location>
</feature>
<organism evidence="6 7">
    <name type="scientific">Serendipita indica (strain DSM 11827)</name>
    <name type="common">Root endophyte fungus</name>
    <name type="synonym">Piriformospora indica</name>
    <dbReference type="NCBI Taxonomy" id="1109443"/>
    <lineage>
        <taxon>Eukaryota</taxon>
        <taxon>Fungi</taxon>
        <taxon>Dikarya</taxon>
        <taxon>Basidiomycota</taxon>
        <taxon>Agaricomycotina</taxon>
        <taxon>Agaricomycetes</taxon>
        <taxon>Sebacinales</taxon>
        <taxon>Serendipitaceae</taxon>
        <taxon>Serendipita</taxon>
    </lineage>
</organism>
<dbReference type="Proteomes" id="UP000007148">
    <property type="component" value="Unassembled WGS sequence"/>
</dbReference>
<dbReference type="OrthoDB" id="1112565at2759"/>
<feature type="compositionally biased region" description="Polar residues" evidence="4">
    <location>
        <begin position="264"/>
        <end position="280"/>
    </location>
</feature>
<feature type="compositionally biased region" description="Polar residues" evidence="4">
    <location>
        <begin position="386"/>
        <end position="395"/>
    </location>
</feature>
<dbReference type="CDD" id="cd08368">
    <property type="entry name" value="LIM"/>
    <property type="match status" value="1"/>
</dbReference>
<evidence type="ECO:0000256" key="1">
    <source>
        <dbReference type="ARBA" id="ARBA00022723"/>
    </source>
</evidence>
<sequence length="649" mass="71195">MAAQLSIRPQDTDRSSQLPVIKCSQCSQSIPMDALADHICAPDPQPSRSPPAAARNSPVSSRRLAPPSQSPPGAYAGPRSPSPLRTATSPAPRPSFDSQMTRPSFDHQRPQPPRSPFQDPMAQMARGPSPQPLQQPLITVPPPDTKIGGEAGMAGVGRRAFAAVAAAAVFTVAHPTPHRHPKQYPDLHAPILNIPDPVSPPPDRRSPSPYMSNHGHSSNHGHGSNDGHASPYQNGKVSPVRESPTHDQPASKTHATRFAASQAKRPQQPSLDMSSSTTSPKLAYLESVRSPTSSGSPVTTKRRNTDDDNNYPKELSALTDDRALDTKSNGDSRHERGIDFPRRGRQDADTDSMYSTSSREHHKSGVSLERSLSSPYESMSSPALSQSTHPTSAGSSAAPEHLRAPPVPHPTRSNTSPSLSRTDKAMDQPTTRRRTEKQCVKCGKKITDGKWIQVDSTGGEKPTVLCEYDWKMLYLPKCRRCDKPIEGQAIGSSDGQIKGKYHRDCFNCETCQKPFPDKSFYVFDGKPFCEYHYHEENNSLCASPRCGMPIEGPCAVAHNGDRYHPAHFVCESPSCKERLDDEYWEIDGTRLCDKHARSHPMFEEMKAPSESDRRENGEVRDSLASISSYDAGHASMARAQKRMTRYVDL</sequence>
<proteinExistence type="predicted"/>
<dbReference type="InParanoid" id="G4TBZ7"/>
<evidence type="ECO:0000313" key="7">
    <source>
        <dbReference type="Proteomes" id="UP000007148"/>
    </source>
</evidence>
<dbReference type="STRING" id="1109443.G4TBZ7"/>
<dbReference type="PROSITE" id="PS50023">
    <property type="entry name" value="LIM_DOMAIN_2"/>
    <property type="match status" value="1"/>
</dbReference>
<gene>
    <name evidence="6" type="ORF">PIIN_02717</name>
</gene>
<feature type="compositionally biased region" description="Polar residues" evidence="4">
    <location>
        <begin position="411"/>
        <end position="420"/>
    </location>
</feature>
<dbReference type="eggNOG" id="KOG1703">
    <property type="taxonomic scope" value="Eukaryota"/>
</dbReference>
<feature type="region of interest" description="Disordered" evidence="4">
    <location>
        <begin position="176"/>
        <end position="436"/>
    </location>
</feature>
<dbReference type="Gene3D" id="2.10.110.10">
    <property type="entry name" value="Cysteine Rich Protein"/>
    <property type="match status" value="2"/>
</dbReference>
<dbReference type="PROSITE" id="PS00478">
    <property type="entry name" value="LIM_DOMAIN_1"/>
    <property type="match status" value="1"/>
</dbReference>
<dbReference type="OMA" id="PQMMSFP"/>
<keyword evidence="1 3" id="KW-0479">Metal-binding</keyword>
<dbReference type="EMBL" id="CAFZ01000041">
    <property type="protein sequence ID" value="CCA68856.1"/>
    <property type="molecule type" value="Genomic_DNA"/>
</dbReference>
<feature type="compositionally biased region" description="Basic and acidic residues" evidence="4">
    <location>
        <begin position="319"/>
        <end position="348"/>
    </location>
</feature>
<feature type="compositionally biased region" description="Pro residues" evidence="4">
    <location>
        <begin position="129"/>
        <end position="144"/>
    </location>
</feature>
<evidence type="ECO:0000256" key="3">
    <source>
        <dbReference type="PROSITE-ProRule" id="PRU00125"/>
    </source>
</evidence>